<proteinExistence type="predicted"/>
<organism evidence="1 2">
    <name type="scientific">Cetraspora pellucida</name>
    <dbReference type="NCBI Taxonomy" id="1433469"/>
    <lineage>
        <taxon>Eukaryota</taxon>
        <taxon>Fungi</taxon>
        <taxon>Fungi incertae sedis</taxon>
        <taxon>Mucoromycota</taxon>
        <taxon>Glomeromycotina</taxon>
        <taxon>Glomeromycetes</taxon>
        <taxon>Diversisporales</taxon>
        <taxon>Gigasporaceae</taxon>
        <taxon>Cetraspora</taxon>
    </lineage>
</organism>
<evidence type="ECO:0000313" key="2">
    <source>
        <dbReference type="Proteomes" id="UP000789759"/>
    </source>
</evidence>
<dbReference type="Proteomes" id="UP000789759">
    <property type="component" value="Unassembled WGS sequence"/>
</dbReference>
<evidence type="ECO:0000313" key="1">
    <source>
        <dbReference type="EMBL" id="CAG8614794.1"/>
    </source>
</evidence>
<dbReference type="EMBL" id="CAJVQA010005177">
    <property type="protein sequence ID" value="CAG8614794.1"/>
    <property type="molecule type" value="Genomic_DNA"/>
</dbReference>
<reference evidence="1" key="1">
    <citation type="submission" date="2021-06" db="EMBL/GenBank/DDBJ databases">
        <authorList>
            <person name="Kallberg Y."/>
            <person name="Tangrot J."/>
            <person name="Rosling A."/>
        </authorList>
    </citation>
    <scope>NUCLEOTIDE SEQUENCE</scope>
    <source>
        <strain evidence="1">FL966</strain>
    </source>
</reference>
<accession>A0A9N9CT79</accession>
<comment type="caution">
    <text evidence="1">The sequence shown here is derived from an EMBL/GenBank/DDBJ whole genome shotgun (WGS) entry which is preliminary data.</text>
</comment>
<protein>
    <submittedName>
        <fullName evidence="1">22704_t:CDS:1</fullName>
    </submittedName>
</protein>
<gene>
    <name evidence="1" type="ORF">CPELLU_LOCUS7627</name>
</gene>
<sequence>MPLQWRCAENHERIAKFSQIKDGHWCPYCAGNARSKNGNCISDKYINNNSKLPPKIHYPEFLKTLKYPTGLELDINCPQYDLAIEQDRDQLKKELCEENWIVLRKNPVQWDREEWFVEFGHQDVLGGRDNPN</sequence>
<dbReference type="AlphaFoldDB" id="A0A9N9CT79"/>
<name>A0A9N9CT79_9GLOM</name>
<keyword evidence="2" id="KW-1185">Reference proteome</keyword>